<evidence type="ECO:0000313" key="10">
    <source>
        <dbReference type="Proteomes" id="UP000186601"/>
    </source>
</evidence>
<keyword evidence="10" id="KW-1185">Reference proteome</keyword>
<dbReference type="PROSITE" id="PS50929">
    <property type="entry name" value="ABC_TM1F"/>
    <property type="match status" value="1"/>
</dbReference>
<evidence type="ECO:0000313" key="9">
    <source>
        <dbReference type="EMBL" id="PSR80691.1"/>
    </source>
</evidence>
<dbReference type="Gene3D" id="1.20.1560.10">
    <property type="entry name" value="ABC transporter type 1, transmembrane domain"/>
    <property type="match status" value="1"/>
</dbReference>
<keyword evidence="2 7" id="KW-0812">Transmembrane</keyword>
<dbReference type="STRING" id="98765.A0A2R6NYQ5"/>
<dbReference type="SUPFAM" id="SSF52540">
    <property type="entry name" value="P-loop containing nucleoside triphosphate hydrolases"/>
    <property type="match status" value="1"/>
</dbReference>
<keyword evidence="4" id="KW-0067">ATP-binding</keyword>
<feature type="domain" description="ABC transmembrane type-1" evidence="8">
    <location>
        <begin position="244"/>
        <end position="380"/>
    </location>
</feature>
<accession>A0A2R6NYQ5</accession>
<feature type="transmembrane region" description="Helical" evidence="7">
    <location>
        <begin position="198"/>
        <end position="226"/>
    </location>
</feature>
<sequence>MVSLPREGGVAYHAQESWVLNETIRWGTKGVFASTQHLSKLKTHFSKARITLARAVYSQAAILVLDDVLAALDVHTAQWIVDKCFKGDLIQGRTVILVTHNVALAAPIADFVVCLSVDGGVLSTGSLSSALAKDEKLSAEIAKESKTLEKADGGINMSKPDVDCPKTSGKLVVAEEIAVGHVGWTALKLLFSNTGSSVVGLILFWAVNFGFLFVSKLSIILGYWVLALWAKQYEISDPSEISVPRWLDITPSSRIIARCTQDIAAIDTNVVMLFNHVTQMTFDIVLKFFTVIIMSPIFTIPGLLVGVIGGWLGQVYMRAQLAVKRELSNAKSPVLGHFGAAISGSVSVRAYGAEEAFRQKSFLRINRYTRITRTYWNLDE</sequence>
<dbReference type="Gene3D" id="3.40.50.300">
    <property type="entry name" value="P-loop containing nucleotide triphosphate hydrolases"/>
    <property type="match status" value="1"/>
</dbReference>
<evidence type="ECO:0000256" key="1">
    <source>
        <dbReference type="ARBA" id="ARBA00022448"/>
    </source>
</evidence>
<name>A0A2R6NYQ5_9APHY</name>
<keyword evidence="5 7" id="KW-1133">Transmembrane helix</keyword>
<dbReference type="PANTHER" id="PTHR24223:SF356">
    <property type="entry name" value="ATP-BINDING CASSETTE TRANSPORTER ABC4"/>
    <property type="match status" value="1"/>
</dbReference>
<dbReference type="AlphaFoldDB" id="A0A2R6NYQ5"/>
<evidence type="ECO:0000256" key="2">
    <source>
        <dbReference type="ARBA" id="ARBA00022692"/>
    </source>
</evidence>
<evidence type="ECO:0000259" key="8">
    <source>
        <dbReference type="PROSITE" id="PS50929"/>
    </source>
</evidence>
<keyword evidence="3" id="KW-0547">Nucleotide-binding</keyword>
<protein>
    <recommendedName>
        <fullName evidence="8">ABC transmembrane type-1 domain-containing protein</fullName>
    </recommendedName>
</protein>
<reference evidence="9 10" key="1">
    <citation type="submission" date="2018-02" db="EMBL/GenBank/DDBJ databases">
        <title>Genome sequence of the basidiomycete white-rot fungus Phlebia centrifuga.</title>
        <authorList>
            <person name="Granchi Z."/>
            <person name="Peng M."/>
            <person name="de Vries R.P."/>
            <person name="Hilden K."/>
            <person name="Makela M.R."/>
            <person name="Grigoriev I."/>
            <person name="Riley R."/>
        </authorList>
    </citation>
    <scope>NUCLEOTIDE SEQUENCE [LARGE SCALE GENOMIC DNA]</scope>
    <source>
        <strain evidence="9 10">FBCC195</strain>
    </source>
</reference>
<dbReference type="PANTHER" id="PTHR24223">
    <property type="entry name" value="ATP-BINDING CASSETTE SUB-FAMILY C"/>
    <property type="match status" value="1"/>
</dbReference>
<organism evidence="9 10">
    <name type="scientific">Hermanssonia centrifuga</name>
    <dbReference type="NCBI Taxonomy" id="98765"/>
    <lineage>
        <taxon>Eukaryota</taxon>
        <taxon>Fungi</taxon>
        <taxon>Dikarya</taxon>
        <taxon>Basidiomycota</taxon>
        <taxon>Agaricomycotina</taxon>
        <taxon>Agaricomycetes</taxon>
        <taxon>Polyporales</taxon>
        <taxon>Meruliaceae</taxon>
        <taxon>Hermanssonia</taxon>
    </lineage>
</organism>
<dbReference type="GO" id="GO:0140359">
    <property type="term" value="F:ABC-type transporter activity"/>
    <property type="evidence" value="ECO:0007669"/>
    <property type="project" value="InterPro"/>
</dbReference>
<proteinExistence type="predicted"/>
<dbReference type="InterPro" id="IPR050173">
    <property type="entry name" value="ABC_transporter_C-like"/>
</dbReference>
<dbReference type="GO" id="GO:0016020">
    <property type="term" value="C:membrane"/>
    <property type="evidence" value="ECO:0007669"/>
    <property type="project" value="InterPro"/>
</dbReference>
<evidence type="ECO:0000256" key="5">
    <source>
        <dbReference type="ARBA" id="ARBA00022989"/>
    </source>
</evidence>
<keyword evidence="1" id="KW-0813">Transport</keyword>
<dbReference type="Proteomes" id="UP000186601">
    <property type="component" value="Unassembled WGS sequence"/>
</dbReference>
<dbReference type="GO" id="GO:0005524">
    <property type="term" value="F:ATP binding"/>
    <property type="evidence" value="ECO:0007669"/>
    <property type="project" value="UniProtKB-KW"/>
</dbReference>
<dbReference type="EMBL" id="MLYV02000643">
    <property type="protein sequence ID" value="PSR80691.1"/>
    <property type="molecule type" value="Genomic_DNA"/>
</dbReference>
<evidence type="ECO:0000256" key="4">
    <source>
        <dbReference type="ARBA" id="ARBA00022840"/>
    </source>
</evidence>
<evidence type="ECO:0000256" key="6">
    <source>
        <dbReference type="ARBA" id="ARBA00023136"/>
    </source>
</evidence>
<evidence type="ECO:0000256" key="7">
    <source>
        <dbReference type="SAM" id="Phobius"/>
    </source>
</evidence>
<dbReference type="InterPro" id="IPR011527">
    <property type="entry name" value="ABC1_TM_dom"/>
</dbReference>
<dbReference type="OrthoDB" id="6500128at2759"/>
<dbReference type="InterPro" id="IPR027417">
    <property type="entry name" value="P-loop_NTPase"/>
</dbReference>
<gene>
    <name evidence="9" type="ORF">PHLCEN_2v6607</name>
</gene>
<dbReference type="Pfam" id="PF00664">
    <property type="entry name" value="ABC_membrane"/>
    <property type="match status" value="1"/>
</dbReference>
<evidence type="ECO:0000256" key="3">
    <source>
        <dbReference type="ARBA" id="ARBA00022741"/>
    </source>
</evidence>
<dbReference type="InterPro" id="IPR036640">
    <property type="entry name" value="ABC1_TM_sf"/>
</dbReference>
<dbReference type="SUPFAM" id="SSF90123">
    <property type="entry name" value="ABC transporter transmembrane region"/>
    <property type="match status" value="1"/>
</dbReference>
<feature type="transmembrane region" description="Helical" evidence="7">
    <location>
        <begin position="288"/>
        <end position="312"/>
    </location>
</feature>
<comment type="caution">
    <text evidence="9">The sequence shown here is derived from an EMBL/GenBank/DDBJ whole genome shotgun (WGS) entry which is preliminary data.</text>
</comment>
<keyword evidence="6 7" id="KW-0472">Membrane</keyword>